<dbReference type="EnsemblProtists" id="EOD14257">
    <property type="protein sequence ID" value="EOD14257"/>
    <property type="gene ID" value="EMIHUDRAFT_246317"/>
</dbReference>
<evidence type="ECO:0000313" key="3">
    <source>
        <dbReference type="Proteomes" id="UP000013827"/>
    </source>
</evidence>
<keyword evidence="3" id="KW-1185">Reference proteome</keyword>
<dbReference type="PaxDb" id="2903-EOD14257"/>
<feature type="compositionally biased region" description="Pro residues" evidence="1">
    <location>
        <begin position="427"/>
        <end position="437"/>
    </location>
</feature>
<protein>
    <recommendedName>
        <fullName evidence="4">Methyltransferase type 11 domain-containing protein</fullName>
    </recommendedName>
</protein>
<sequence length="477" mass="49412">MVSNIAQKLADKEKSDDAPPWSRVVPLAMIACVAAILASPGSVVGPDGPVPRFAAVSARLAARDAGGAAEQEAGAAVAPLLAGLHGRALVLGAAGFTSLLSLPGLGSRAIPSVDAVVSLSALCRANLTAALAEVRRVLKSNGRLVVFEPTLGLDSRSTRRLQALTDGCRLDDDLAGLLEEGGWSRQSMARHSLAAARSWLTAPFVLGGAGANLHEPPSGAQAEPSADAPPAPAEDDIVARSTFTLTSGGGSRGYECVVRRGQDAAAAAVAFAEEHALNVDGVLQIAQHLVGQVESAAYEPPKELRLRTAGAHKKRAESLAKEGVHDEAAEHLARALMRPGLETDIAEADWSSFLAEVLAPSKLRGQDASEQVFAFCAANGLHSADEVSKLGGLVSGRLEEAGHAREEATSAAALVVRGARQRREGGYPPPQVYPPHHLPTLTSRQRREGDYSAAGAAFARALHHAGAGELSKEQLAF</sequence>
<dbReference type="InterPro" id="IPR029063">
    <property type="entry name" value="SAM-dependent_MTases_sf"/>
</dbReference>
<accession>A0A0D3ISM2</accession>
<dbReference type="SUPFAM" id="SSF53335">
    <property type="entry name" value="S-adenosyl-L-methionine-dependent methyltransferases"/>
    <property type="match status" value="1"/>
</dbReference>
<proteinExistence type="predicted"/>
<organism evidence="2 3">
    <name type="scientific">Emiliania huxleyi (strain CCMP1516)</name>
    <dbReference type="NCBI Taxonomy" id="280463"/>
    <lineage>
        <taxon>Eukaryota</taxon>
        <taxon>Haptista</taxon>
        <taxon>Haptophyta</taxon>
        <taxon>Prymnesiophyceae</taxon>
        <taxon>Isochrysidales</taxon>
        <taxon>Noelaerhabdaceae</taxon>
        <taxon>Emiliania</taxon>
    </lineage>
</organism>
<dbReference type="RefSeq" id="XP_005766686.1">
    <property type="nucleotide sequence ID" value="XM_005766629.1"/>
</dbReference>
<dbReference type="Gene3D" id="3.40.50.150">
    <property type="entry name" value="Vaccinia Virus protein VP39"/>
    <property type="match status" value="1"/>
</dbReference>
<feature type="region of interest" description="Disordered" evidence="1">
    <location>
        <begin position="211"/>
        <end position="233"/>
    </location>
</feature>
<dbReference type="Proteomes" id="UP000013827">
    <property type="component" value="Unassembled WGS sequence"/>
</dbReference>
<dbReference type="AlphaFoldDB" id="A0A0D3ISM2"/>
<evidence type="ECO:0000313" key="2">
    <source>
        <dbReference type="EnsemblProtists" id="EOD14257"/>
    </source>
</evidence>
<dbReference type="KEGG" id="ehx:EMIHUDRAFT_246317"/>
<dbReference type="GeneID" id="17260412"/>
<name>A0A0D3ISM2_EMIH1</name>
<evidence type="ECO:0008006" key="4">
    <source>
        <dbReference type="Google" id="ProtNLM"/>
    </source>
</evidence>
<reference evidence="2" key="2">
    <citation type="submission" date="2024-10" db="UniProtKB">
        <authorList>
            <consortium name="EnsemblProtists"/>
        </authorList>
    </citation>
    <scope>IDENTIFICATION</scope>
</reference>
<evidence type="ECO:0000256" key="1">
    <source>
        <dbReference type="SAM" id="MobiDB-lite"/>
    </source>
</evidence>
<dbReference type="HOGENOM" id="CLU_572991_0_0_1"/>
<reference evidence="3" key="1">
    <citation type="journal article" date="2013" name="Nature">
        <title>Pan genome of the phytoplankton Emiliania underpins its global distribution.</title>
        <authorList>
            <person name="Read B.A."/>
            <person name="Kegel J."/>
            <person name="Klute M.J."/>
            <person name="Kuo A."/>
            <person name="Lefebvre S.C."/>
            <person name="Maumus F."/>
            <person name="Mayer C."/>
            <person name="Miller J."/>
            <person name="Monier A."/>
            <person name="Salamov A."/>
            <person name="Young J."/>
            <person name="Aguilar M."/>
            <person name="Claverie J.M."/>
            <person name="Frickenhaus S."/>
            <person name="Gonzalez K."/>
            <person name="Herman E.K."/>
            <person name="Lin Y.C."/>
            <person name="Napier J."/>
            <person name="Ogata H."/>
            <person name="Sarno A.F."/>
            <person name="Shmutz J."/>
            <person name="Schroeder D."/>
            <person name="de Vargas C."/>
            <person name="Verret F."/>
            <person name="von Dassow P."/>
            <person name="Valentin K."/>
            <person name="Van de Peer Y."/>
            <person name="Wheeler G."/>
            <person name="Dacks J.B."/>
            <person name="Delwiche C.F."/>
            <person name="Dyhrman S.T."/>
            <person name="Glockner G."/>
            <person name="John U."/>
            <person name="Richards T."/>
            <person name="Worden A.Z."/>
            <person name="Zhang X."/>
            <person name="Grigoriev I.V."/>
            <person name="Allen A.E."/>
            <person name="Bidle K."/>
            <person name="Borodovsky M."/>
            <person name="Bowler C."/>
            <person name="Brownlee C."/>
            <person name="Cock J.M."/>
            <person name="Elias M."/>
            <person name="Gladyshev V.N."/>
            <person name="Groth M."/>
            <person name="Guda C."/>
            <person name="Hadaegh A."/>
            <person name="Iglesias-Rodriguez M.D."/>
            <person name="Jenkins J."/>
            <person name="Jones B.M."/>
            <person name="Lawson T."/>
            <person name="Leese F."/>
            <person name="Lindquist E."/>
            <person name="Lobanov A."/>
            <person name="Lomsadze A."/>
            <person name="Malik S.B."/>
            <person name="Marsh M.E."/>
            <person name="Mackinder L."/>
            <person name="Mock T."/>
            <person name="Mueller-Roeber B."/>
            <person name="Pagarete A."/>
            <person name="Parker M."/>
            <person name="Probert I."/>
            <person name="Quesneville H."/>
            <person name="Raines C."/>
            <person name="Rensing S.A."/>
            <person name="Riano-Pachon D.M."/>
            <person name="Richier S."/>
            <person name="Rokitta S."/>
            <person name="Shiraiwa Y."/>
            <person name="Soanes D.M."/>
            <person name="van der Giezen M."/>
            <person name="Wahlund T.M."/>
            <person name="Williams B."/>
            <person name="Wilson W."/>
            <person name="Wolfe G."/>
            <person name="Wurch L.L."/>
        </authorList>
    </citation>
    <scope>NUCLEOTIDE SEQUENCE</scope>
</reference>
<feature type="region of interest" description="Disordered" evidence="1">
    <location>
        <begin position="423"/>
        <end position="449"/>
    </location>
</feature>